<organism evidence="4 5">
    <name type="scientific">Puccinia coronata f. sp. avenae</name>
    <dbReference type="NCBI Taxonomy" id="200324"/>
    <lineage>
        <taxon>Eukaryota</taxon>
        <taxon>Fungi</taxon>
        <taxon>Dikarya</taxon>
        <taxon>Basidiomycota</taxon>
        <taxon>Pucciniomycotina</taxon>
        <taxon>Pucciniomycetes</taxon>
        <taxon>Pucciniales</taxon>
        <taxon>Pucciniaceae</taxon>
        <taxon>Puccinia</taxon>
    </lineage>
</organism>
<dbReference type="STRING" id="200324.A0A2N5S2P1"/>
<sequence length="211" mass="24489">MFQPPRTILRGRPWSRIMNPAQGSGEDEERTRDRRKYSGRLKYLRMQMLEPDTKFGQEIGEEIEVNLQDQKMINEFSNLNLKRMKLKKVLKSKSLELDDLVELENELLLSSFDVETNDNNDQKTQSGTEDNDLILYKLDTSYIHIKRSTFQETKLTEKLERSKEAISKLNSEMDELSKQMSVLKKALYSKFGNTINLEGGDDDDDDGDAPI</sequence>
<dbReference type="AlphaFoldDB" id="A0A2N5S2P1"/>
<dbReference type="GO" id="GO:0016272">
    <property type="term" value="C:prefoldin complex"/>
    <property type="evidence" value="ECO:0007669"/>
    <property type="project" value="InterPro"/>
</dbReference>
<dbReference type="PANTHER" id="PTHR21100">
    <property type="entry name" value="PREFOLDIN SUBUNIT 4"/>
    <property type="match status" value="1"/>
</dbReference>
<protein>
    <recommendedName>
        <fullName evidence="6">Prefoldin subunit 4</fullName>
    </recommendedName>
</protein>
<dbReference type="GO" id="GO:0005737">
    <property type="term" value="C:cytoplasm"/>
    <property type="evidence" value="ECO:0007669"/>
    <property type="project" value="TreeGrafter"/>
</dbReference>
<dbReference type="OrthoDB" id="10250441at2759"/>
<evidence type="ECO:0000256" key="1">
    <source>
        <dbReference type="ARBA" id="ARBA00023186"/>
    </source>
</evidence>
<dbReference type="Proteomes" id="UP000235388">
    <property type="component" value="Unassembled WGS sequence"/>
</dbReference>
<evidence type="ECO:0000313" key="5">
    <source>
        <dbReference type="Proteomes" id="UP000235388"/>
    </source>
</evidence>
<evidence type="ECO:0000256" key="3">
    <source>
        <dbReference type="SAM" id="MobiDB-lite"/>
    </source>
</evidence>
<gene>
    <name evidence="4" type="ORF">PCANC_23525</name>
</gene>
<reference evidence="4 5" key="1">
    <citation type="submission" date="2017-11" db="EMBL/GenBank/DDBJ databases">
        <title>De novo assembly and phasing of dikaryotic genomes from two isolates of Puccinia coronata f. sp. avenae, the causal agent of oat crown rust.</title>
        <authorList>
            <person name="Miller M.E."/>
            <person name="Zhang Y."/>
            <person name="Omidvar V."/>
            <person name="Sperschneider J."/>
            <person name="Schwessinger B."/>
            <person name="Raley C."/>
            <person name="Palmer J.M."/>
            <person name="Garnica D."/>
            <person name="Upadhyaya N."/>
            <person name="Rathjen J."/>
            <person name="Taylor J.M."/>
            <person name="Park R.F."/>
            <person name="Dodds P.N."/>
            <person name="Hirsch C.D."/>
            <person name="Kianian S.F."/>
            <person name="Figueroa M."/>
        </authorList>
    </citation>
    <scope>NUCLEOTIDE SEQUENCE [LARGE SCALE GENOMIC DNA]</scope>
    <source>
        <strain evidence="4">12NC29</strain>
    </source>
</reference>
<feature type="region of interest" description="Disordered" evidence="3">
    <location>
        <begin position="12"/>
        <end position="34"/>
    </location>
</feature>
<dbReference type="PANTHER" id="PTHR21100:SF9">
    <property type="entry name" value="PREFOLDIN SUBUNIT 4"/>
    <property type="match status" value="1"/>
</dbReference>
<name>A0A2N5S2P1_9BASI</name>
<dbReference type="InterPro" id="IPR016661">
    <property type="entry name" value="PFDN4"/>
</dbReference>
<accession>A0A2N5S2P1</accession>
<keyword evidence="5" id="KW-1185">Reference proteome</keyword>
<evidence type="ECO:0000313" key="4">
    <source>
        <dbReference type="EMBL" id="PLW07518.1"/>
    </source>
</evidence>
<feature type="coiled-coil region" evidence="2">
    <location>
        <begin position="152"/>
        <end position="186"/>
    </location>
</feature>
<comment type="caution">
    <text evidence="4">The sequence shown here is derived from an EMBL/GenBank/DDBJ whole genome shotgun (WGS) entry which is preliminary data.</text>
</comment>
<proteinExistence type="predicted"/>
<evidence type="ECO:0008006" key="6">
    <source>
        <dbReference type="Google" id="ProtNLM"/>
    </source>
</evidence>
<keyword evidence="1" id="KW-0143">Chaperone</keyword>
<dbReference type="GO" id="GO:0006457">
    <property type="term" value="P:protein folding"/>
    <property type="evidence" value="ECO:0007669"/>
    <property type="project" value="InterPro"/>
</dbReference>
<evidence type="ECO:0000256" key="2">
    <source>
        <dbReference type="SAM" id="Coils"/>
    </source>
</evidence>
<dbReference type="GO" id="GO:0051082">
    <property type="term" value="F:unfolded protein binding"/>
    <property type="evidence" value="ECO:0007669"/>
    <property type="project" value="TreeGrafter"/>
</dbReference>
<dbReference type="EMBL" id="PGCJ01001221">
    <property type="protein sequence ID" value="PLW07518.1"/>
    <property type="molecule type" value="Genomic_DNA"/>
</dbReference>
<keyword evidence="2" id="KW-0175">Coiled coil</keyword>